<dbReference type="AlphaFoldDB" id="A0A5C3MYM8"/>
<dbReference type="PROSITE" id="PS50003">
    <property type="entry name" value="PH_DOMAIN"/>
    <property type="match status" value="2"/>
</dbReference>
<dbReference type="InterPro" id="IPR011993">
    <property type="entry name" value="PH-like_dom_sf"/>
</dbReference>
<feature type="compositionally biased region" description="Acidic residues" evidence="1">
    <location>
        <begin position="86"/>
        <end position="98"/>
    </location>
</feature>
<dbReference type="Pfam" id="PF00169">
    <property type="entry name" value="PH"/>
    <property type="match status" value="2"/>
</dbReference>
<protein>
    <submittedName>
        <fullName evidence="3">PH-domain-containing protein</fullName>
    </submittedName>
</protein>
<organism evidence="3 4">
    <name type="scientific">Heliocybe sulcata</name>
    <dbReference type="NCBI Taxonomy" id="5364"/>
    <lineage>
        <taxon>Eukaryota</taxon>
        <taxon>Fungi</taxon>
        <taxon>Dikarya</taxon>
        <taxon>Basidiomycota</taxon>
        <taxon>Agaricomycotina</taxon>
        <taxon>Agaricomycetes</taxon>
        <taxon>Gloeophyllales</taxon>
        <taxon>Gloeophyllaceae</taxon>
        <taxon>Heliocybe</taxon>
    </lineage>
</organism>
<proteinExistence type="predicted"/>
<dbReference type="InterPro" id="IPR001849">
    <property type="entry name" value="PH_domain"/>
</dbReference>
<feature type="compositionally biased region" description="Basic and acidic residues" evidence="1">
    <location>
        <begin position="102"/>
        <end position="113"/>
    </location>
</feature>
<feature type="region of interest" description="Disordered" evidence="1">
    <location>
        <begin position="1"/>
        <end position="113"/>
    </location>
</feature>
<dbReference type="InterPro" id="IPR051707">
    <property type="entry name" value="PI-Interact_SigTrans_Reg"/>
</dbReference>
<dbReference type="OrthoDB" id="2157866at2759"/>
<dbReference type="STRING" id="5364.A0A5C3MYM8"/>
<feature type="compositionally biased region" description="Polar residues" evidence="1">
    <location>
        <begin position="220"/>
        <end position="234"/>
    </location>
</feature>
<feature type="domain" description="PH" evidence="2">
    <location>
        <begin position="297"/>
        <end position="422"/>
    </location>
</feature>
<feature type="compositionally biased region" description="Polar residues" evidence="1">
    <location>
        <begin position="247"/>
        <end position="286"/>
    </location>
</feature>
<evidence type="ECO:0000313" key="4">
    <source>
        <dbReference type="Proteomes" id="UP000305948"/>
    </source>
</evidence>
<evidence type="ECO:0000313" key="3">
    <source>
        <dbReference type="EMBL" id="TFK50023.1"/>
    </source>
</evidence>
<feature type="domain" description="PH" evidence="2">
    <location>
        <begin position="115"/>
        <end position="210"/>
    </location>
</feature>
<dbReference type="SUPFAM" id="SSF50729">
    <property type="entry name" value="PH domain-like"/>
    <property type="match status" value="2"/>
</dbReference>
<dbReference type="FunFam" id="2.30.29.30:FF:000286">
    <property type="entry name" value="PH-protein kinase domain containing protein"/>
    <property type="match status" value="1"/>
</dbReference>
<dbReference type="SMART" id="SM00233">
    <property type="entry name" value="PH"/>
    <property type="match status" value="2"/>
</dbReference>
<accession>A0A5C3MYM8</accession>
<dbReference type="EMBL" id="ML213514">
    <property type="protein sequence ID" value="TFK50023.1"/>
    <property type="molecule type" value="Genomic_DNA"/>
</dbReference>
<gene>
    <name evidence="3" type="ORF">OE88DRAFT_1631980</name>
</gene>
<dbReference type="Proteomes" id="UP000305948">
    <property type="component" value="Unassembled WGS sequence"/>
</dbReference>
<dbReference type="PANTHER" id="PTHR14336">
    <property type="entry name" value="TANDEM PH DOMAIN CONTAINING PROTEIN"/>
    <property type="match status" value="1"/>
</dbReference>
<feature type="region of interest" description="Disordered" evidence="1">
    <location>
        <begin position="427"/>
        <end position="498"/>
    </location>
</feature>
<dbReference type="Gene3D" id="2.30.29.30">
    <property type="entry name" value="Pleckstrin-homology domain (PH domain)/Phosphotyrosine-binding domain (PTB)"/>
    <property type="match status" value="2"/>
</dbReference>
<evidence type="ECO:0000259" key="2">
    <source>
        <dbReference type="PROSITE" id="PS50003"/>
    </source>
</evidence>
<reference evidence="3 4" key="1">
    <citation type="journal article" date="2019" name="Nat. Ecol. Evol.">
        <title>Megaphylogeny resolves global patterns of mushroom evolution.</title>
        <authorList>
            <person name="Varga T."/>
            <person name="Krizsan K."/>
            <person name="Foldi C."/>
            <person name="Dima B."/>
            <person name="Sanchez-Garcia M."/>
            <person name="Sanchez-Ramirez S."/>
            <person name="Szollosi G.J."/>
            <person name="Szarkandi J.G."/>
            <person name="Papp V."/>
            <person name="Albert L."/>
            <person name="Andreopoulos W."/>
            <person name="Angelini C."/>
            <person name="Antonin V."/>
            <person name="Barry K.W."/>
            <person name="Bougher N.L."/>
            <person name="Buchanan P."/>
            <person name="Buyck B."/>
            <person name="Bense V."/>
            <person name="Catcheside P."/>
            <person name="Chovatia M."/>
            <person name="Cooper J."/>
            <person name="Damon W."/>
            <person name="Desjardin D."/>
            <person name="Finy P."/>
            <person name="Geml J."/>
            <person name="Haridas S."/>
            <person name="Hughes K."/>
            <person name="Justo A."/>
            <person name="Karasinski D."/>
            <person name="Kautmanova I."/>
            <person name="Kiss B."/>
            <person name="Kocsube S."/>
            <person name="Kotiranta H."/>
            <person name="LaButti K.M."/>
            <person name="Lechner B.E."/>
            <person name="Liimatainen K."/>
            <person name="Lipzen A."/>
            <person name="Lukacs Z."/>
            <person name="Mihaltcheva S."/>
            <person name="Morgado L.N."/>
            <person name="Niskanen T."/>
            <person name="Noordeloos M.E."/>
            <person name="Ohm R.A."/>
            <person name="Ortiz-Santana B."/>
            <person name="Ovrebo C."/>
            <person name="Racz N."/>
            <person name="Riley R."/>
            <person name="Savchenko A."/>
            <person name="Shiryaev A."/>
            <person name="Soop K."/>
            <person name="Spirin V."/>
            <person name="Szebenyi C."/>
            <person name="Tomsovsky M."/>
            <person name="Tulloss R.E."/>
            <person name="Uehling J."/>
            <person name="Grigoriev I.V."/>
            <person name="Vagvolgyi C."/>
            <person name="Papp T."/>
            <person name="Martin F.M."/>
            <person name="Miettinen O."/>
            <person name="Hibbett D.S."/>
            <person name="Nagy L.G."/>
        </authorList>
    </citation>
    <scope>NUCLEOTIDE SEQUENCE [LARGE SCALE GENOMIC DNA]</scope>
    <source>
        <strain evidence="3 4">OMC1185</strain>
    </source>
</reference>
<sequence>MTARSADPPSPQEVTRKLSLHSVAKPNLKKSNVSMSGTESDSESLFSPDQAASPPAPASVAGGIVAGSSTQPVLSAIAERHSASGEDSDDDDDDDDDGWPVADKKAKPRDSTEESLIKAGYLRKKGERRKTWKKRWFVLRPGHLAYYKTSAEYELLRLLDLNDVHACTPVALKRHSCAFGLVSPTRTYYLEAGSHNDMLAWVKAISEAREALVNTSAKNPLTSAPITIPSSNTRDANHPPHTPSPPAQSIHTHGFTSSESEDASSNPPRSFPTSSLNRPISSSPTKGQGIPANDPTKPVLSGYLMKCGSKRRNWRKRWFVLSGEQLSYSGSHMDTKPHRQVPLIQILDALEYDIPHRTGPAHVSPAGAVSPQAAATVSPDESEPSARKNTFKIVTTKRTLLLCAPSEEEEIKWLSAVRALIARRSGAGVVPGTSGGSSLSKPPGAASGSEIQHGHSASGSGSGNSGIRSMARRLSVTAGSSGFTGNAVPEEGAPDRPH</sequence>
<evidence type="ECO:0000256" key="1">
    <source>
        <dbReference type="SAM" id="MobiDB-lite"/>
    </source>
</evidence>
<feature type="compositionally biased region" description="Low complexity" evidence="1">
    <location>
        <begin position="58"/>
        <end position="69"/>
    </location>
</feature>
<feature type="compositionally biased region" description="Polar residues" evidence="1">
    <location>
        <begin position="29"/>
        <end position="47"/>
    </location>
</feature>
<name>A0A5C3MYM8_9AGAM</name>
<feature type="region of interest" description="Disordered" evidence="1">
    <location>
        <begin position="220"/>
        <end position="299"/>
    </location>
</feature>
<keyword evidence="4" id="KW-1185">Reference proteome</keyword>
<dbReference type="PANTHER" id="PTHR14336:SF8">
    <property type="entry name" value="PROTEIN OPY1"/>
    <property type="match status" value="1"/>
</dbReference>